<sequence length="123" mass="14092">MEIDLVYMGFKVTNFGVWKSLVLCVNGFYRLVQQGTTGEASNDWVKEEGSLRRTMPNGGQVELRFWLEQQGGLDGVDDDNHRPMVVKISDEKGFEMLENSLELFPLFLVPFFPRVVGEASFYF</sequence>
<reference evidence="1 2" key="1">
    <citation type="journal article" date="2024" name="G3 (Bethesda)">
        <title>Genome assembly of Hibiscus sabdariffa L. provides insights into metabolisms of medicinal natural products.</title>
        <authorList>
            <person name="Kim T."/>
        </authorList>
    </citation>
    <scope>NUCLEOTIDE SEQUENCE [LARGE SCALE GENOMIC DNA]</scope>
    <source>
        <strain evidence="1">TK-2024</strain>
        <tissue evidence="1">Old leaves</tissue>
    </source>
</reference>
<organism evidence="1 2">
    <name type="scientific">Hibiscus sabdariffa</name>
    <name type="common">roselle</name>
    <dbReference type="NCBI Taxonomy" id="183260"/>
    <lineage>
        <taxon>Eukaryota</taxon>
        <taxon>Viridiplantae</taxon>
        <taxon>Streptophyta</taxon>
        <taxon>Embryophyta</taxon>
        <taxon>Tracheophyta</taxon>
        <taxon>Spermatophyta</taxon>
        <taxon>Magnoliopsida</taxon>
        <taxon>eudicotyledons</taxon>
        <taxon>Gunneridae</taxon>
        <taxon>Pentapetalae</taxon>
        <taxon>rosids</taxon>
        <taxon>malvids</taxon>
        <taxon>Malvales</taxon>
        <taxon>Malvaceae</taxon>
        <taxon>Malvoideae</taxon>
        <taxon>Hibiscus</taxon>
    </lineage>
</organism>
<protein>
    <submittedName>
        <fullName evidence="1">Uncharacterized protein</fullName>
    </submittedName>
</protein>
<accession>A0ABR2GE04</accession>
<name>A0ABR2GE04_9ROSI</name>
<dbReference type="Proteomes" id="UP001472677">
    <property type="component" value="Unassembled WGS sequence"/>
</dbReference>
<evidence type="ECO:0000313" key="1">
    <source>
        <dbReference type="EMBL" id="KAK8601153.1"/>
    </source>
</evidence>
<keyword evidence="2" id="KW-1185">Reference proteome</keyword>
<comment type="caution">
    <text evidence="1">The sequence shown here is derived from an EMBL/GenBank/DDBJ whole genome shotgun (WGS) entry which is preliminary data.</text>
</comment>
<gene>
    <name evidence="1" type="ORF">V6N12_050995</name>
</gene>
<proteinExistence type="predicted"/>
<dbReference type="EMBL" id="JBBPBM010000001">
    <property type="protein sequence ID" value="KAK8601153.1"/>
    <property type="molecule type" value="Genomic_DNA"/>
</dbReference>
<evidence type="ECO:0000313" key="2">
    <source>
        <dbReference type="Proteomes" id="UP001472677"/>
    </source>
</evidence>